<sequence>MDDQKINRTDIGELGEFGLIDRISSRFKLNRKDSLTGIGDDAAVLDYGGAPVIVTTDLLVEGIHFDLMYQPLKHLGYKAVIVNLSDICAMNAIPKHITVSIAISNRFSVEAIDELYEGIGMACNAYDVDLIGGDTTSSPKGLTISITAIGSVAADRIVYRSGAKPGDILCVTGDLGAAYLGLQILEREKQVYLAAPDMQPELSDKKYLIGRQLKPEARLESVRYFEKTGLLPTAMIDISDGLASDLMHICKASGTGAFIEEAHVPIHDEARTQAMEFRMDPITCALNGGEDYELLFTVSPKDLEKVRFMDSVYIIGEITPKSDGVTLHTSGGQILPITAQGWKHF</sequence>
<comment type="caution">
    <text evidence="5">The sequence shown here is derived from an EMBL/GenBank/DDBJ whole genome shotgun (WGS) entry which is preliminary data.</text>
</comment>
<comment type="pathway">
    <text evidence="2">Cofactor biosynthesis; thiamine diphosphate biosynthesis; thiamine diphosphate from thiamine phosphate: step 1/1.</text>
</comment>
<feature type="binding site" evidence="2">
    <location>
        <position position="56"/>
    </location>
    <ligand>
        <name>Mg(2+)</name>
        <dbReference type="ChEBI" id="CHEBI:18420"/>
        <label>1</label>
    </ligand>
</feature>
<gene>
    <name evidence="2 5" type="primary">thiL</name>
    <name evidence="5" type="ORF">IPP15_09925</name>
</gene>
<feature type="binding site" evidence="2">
    <location>
        <position position="240"/>
    </location>
    <ligand>
        <name>Mg(2+)</name>
        <dbReference type="ChEBI" id="CHEBI:18420"/>
        <label>5</label>
    </ligand>
</feature>
<dbReference type="HAMAP" id="MF_02128">
    <property type="entry name" value="TMP_kinase"/>
    <property type="match status" value="1"/>
</dbReference>
<dbReference type="Gene3D" id="3.90.650.10">
    <property type="entry name" value="PurM-like C-terminal domain"/>
    <property type="match status" value="1"/>
</dbReference>
<feature type="binding site" evidence="2">
    <location>
        <position position="86"/>
    </location>
    <ligand>
        <name>Mg(2+)</name>
        <dbReference type="ChEBI" id="CHEBI:18420"/>
        <label>2</label>
    </ligand>
</feature>
<feature type="binding site" evidence="2">
    <location>
        <position position="342"/>
    </location>
    <ligand>
        <name>substrate</name>
    </ligand>
</feature>
<comment type="catalytic activity">
    <reaction evidence="2">
        <text>thiamine phosphate + ATP = thiamine diphosphate + ADP</text>
        <dbReference type="Rhea" id="RHEA:15913"/>
        <dbReference type="ChEBI" id="CHEBI:30616"/>
        <dbReference type="ChEBI" id="CHEBI:37575"/>
        <dbReference type="ChEBI" id="CHEBI:58937"/>
        <dbReference type="ChEBI" id="CHEBI:456216"/>
        <dbReference type="EC" id="2.7.4.16"/>
    </reaction>
</comment>
<dbReference type="GO" id="GO:0009229">
    <property type="term" value="P:thiamine diphosphate biosynthetic process"/>
    <property type="evidence" value="ECO:0007669"/>
    <property type="project" value="UniProtKB-UniRule"/>
</dbReference>
<keyword evidence="2" id="KW-0460">Magnesium</keyword>
<protein>
    <recommendedName>
        <fullName evidence="2">Thiamine-monophosphate kinase</fullName>
        <shortName evidence="2">TMP kinase</shortName>
        <shortName evidence="2">Thiamine-phosphate kinase</shortName>
        <ecNumber evidence="2">2.7.4.16</ecNumber>
    </recommendedName>
</protein>
<dbReference type="CDD" id="cd02194">
    <property type="entry name" value="ThiL"/>
    <property type="match status" value="1"/>
</dbReference>
<keyword evidence="2" id="KW-0479">Metal-binding</keyword>
<dbReference type="Pfam" id="PF00586">
    <property type="entry name" value="AIRS"/>
    <property type="match status" value="1"/>
</dbReference>
<dbReference type="SUPFAM" id="SSF55326">
    <property type="entry name" value="PurM N-terminal domain-like"/>
    <property type="match status" value="1"/>
</dbReference>
<name>A0A9D7SV43_9BACT</name>
<feature type="binding site" evidence="2">
    <location>
        <position position="237"/>
    </location>
    <ligand>
        <name>Mg(2+)</name>
        <dbReference type="ChEBI" id="CHEBI:18420"/>
        <label>3</label>
    </ligand>
</feature>
<reference evidence="5 6" key="1">
    <citation type="submission" date="2020-10" db="EMBL/GenBank/DDBJ databases">
        <title>Connecting structure to function with the recovery of over 1000 high-quality activated sludge metagenome-assembled genomes encoding full-length rRNA genes using long-read sequencing.</title>
        <authorList>
            <person name="Singleton C.M."/>
            <person name="Petriglieri F."/>
            <person name="Kristensen J.M."/>
            <person name="Kirkegaard R.H."/>
            <person name="Michaelsen T.Y."/>
            <person name="Andersen M.H."/>
            <person name="Karst S.M."/>
            <person name="Dueholm M.S."/>
            <person name="Nielsen P.H."/>
            <person name="Albertsen M."/>
        </authorList>
    </citation>
    <scope>NUCLEOTIDE SEQUENCE [LARGE SCALE GENOMIC DNA]</scope>
    <source>
        <strain evidence="5">Ribe_18-Q3-R11-54_MAXAC.273</strain>
    </source>
</reference>
<keyword evidence="2" id="KW-0067">ATP-binding</keyword>
<feature type="binding site" evidence="2">
    <location>
        <position position="239"/>
    </location>
    <ligand>
        <name>ATP</name>
        <dbReference type="ChEBI" id="CHEBI:30616"/>
    </ligand>
</feature>
<feature type="binding site" evidence="2">
    <location>
        <position position="86"/>
    </location>
    <ligand>
        <name>Mg(2+)</name>
        <dbReference type="ChEBI" id="CHEBI:18420"/>
        <label>3</label>
    </ligand>
</feature>
<dbReference type="InterPro" id="IPR006283">
    <property type="entry name" value="ThiL-like"/>
</dbReference>
<evidence type="ECO:0000313" key="6">
    <source>
        <dbReference type="Proteomes" id="UP000808337"/>
    </source>
</evidence>
<feature type="binding site" evidence="2">
    <location>
        <position position="55"/>
    </location>
    <ligand>
        <name>Mg(2+)</name>
        <dbReference type="ChEBI" id="CHEBI:18420"/>
        <label>4</label>
    </ligand>
</feature>
<comment type="similarity">
    <text evidence="2">Belongs to the thiamine-monophosphate kinase family.</text>
</comment>
<feature type="binding site" evidence="2">
    <location>
        <begin position="133"/>
        <end position="134"/>
    </location>
    <ligand>
        <name>ATP</name>
        <dbReference type="ChEBI" id="CHEBI:30616"/>
    </ligand>
</feature>
<dbReference type="InterPro" id="IPR036921">
    <property type="entry name" value="PurM-like_N_sf"/>
</dbReference>
<evidence type="ECO:0000259" key="3">
    <source>
        <dbReference type="Pfam" id="PF00586"/>
    </source>
</evidence>
<evidence type="ECO:0000259" key="4">
    <source>
        <dbReference type="Pfam" id="PF02769"/>
    </source>
</evidence>
<dbReference type="EC" id="2.7.4.16" evidence="2"/>
<dbReference type="EMBL" id="JADKGY010000006">
    <property type="protein sequence ID" value="MBK9982724.1"/>
    <property type="molecule type" value="Genomic_DNA"/>
</dbReference>
<organism evidence="5 6">
    <name type="scientific">Candidatus Opimibacter skivensis</name>
    <dbReference type="NCBI Taxonomy" id="2982028"/>
    <lineage>
        <taxon>Bacteria</taxon>
        <taxon>Pseudomonadati</taxon>
        <taxon>Bacteroidota</taxon>
        <taxon>Saprospiria</taxon>
        <taxon>Saprospirales</taxon>
        <taxon>Saprospiraceae</taxon>
        <taxon>Candidatus Opimibacter</taxon>
    </lineage>
</organism>
<feature type="domain" description="PurM-like C-terminal" evidence="4">
    <location>
        <begin position="164"/>
        <end position="323"/>
    </location>
</feature>
<dbReference type="PIRSF" id="PIRSF005303">
    <property type="entry name" value="Thiam_monoph_kin"/>
    <property type="match status" value="1"/>
</dbReference>
<feature type="binding site" evidence="2">
    <location>
        <position position="64"/>
    </location>
    <ligand>
        <name>substrate</name>
    </ligand>
</feature>
<feature type="domain" description="PurM-like N-terminal" evidence="3">
    <location>
        <begin position="39"/>
        <end position="152"/>
    </location>
</feature>
<keyword evidence="2 5" id="KW-0808">Transferase</keyword>
<keyword evidence="1 2" id="KW-0784">Thiamine biosynthesis</keyword>
<accession>A0A9D7SV43</accession>
<feature type="binding site" evidence="2">
    <location>
        <position position="57"/>
    </location>
    <ligand>
        <name>Mg(2+)</name>
        <dbReference type="ChEBI" id="CHEBI:18420"/>
        <label>2</label>
    </ligand>
</feature>
<dbReference type="PANTHER" id="PTHR30270">
    <property type="entry name" value="THIAMINE-MONOPHOSPHATE KINASE"/>
    <property type="match status" value="1"/>
</dbReference>
<feature type="binding site" evidence="2">
    <location>
        <position position="41"/>
    </location>
    <ligand>
        <name>Mg(2+)</name>
        <dbReference type="ChEBI" id="CHEBI:18420"/>
        <label>3</label>
    </ligand>
</feature>
<dbReference type="InterPro" id="IPR016188">
    <property type="entry name" value="PurM-like_N"/>
</dbReference>
<comment type="miscellaneous">
    <text evidence="2">Reaction mechanism of ThiL seems to utilize a direct, inline transfer of the gamma-phosphate of ATP to TMP rather than a phosphorylated enzyme intermediate.</text>
</comment>
<dbReference type="Pfam" id="PF02769">
    <property type="entry name" value="AIRS_C"/>
    <property type="match status" value="1"/>
</dbReference>
<dbReference type="GO" id="GO:0009030">
    <property type="term" value="F:thiamine-phosphate kinase activity"/>
    <property type="evidence" value="ECO:0007669"/>
    <property type="project" value="UniProtKB-UniRule"/>
</dbReference>
<feature type="binding site" evidence="2">
    <location>
        <position position="41"/>
    </location>
    <ligand>
        <name>Mg(2+)</name>
        <dbReference type="ChEBI" id="CHEBI:18420"/>
        <label>4</label>
    </ligand>
</feature>
<feature type="binding site" evidence="2">
    <location>
        <position position="160"/>
    </location>
    <ligand>
        <name>ATP</name>
        <dbReference type="ChEBI" id="CHEBI:30616"/>
    </ligand>
</feature>
<dbReference type="Gene3D" id="3.30.1330.10">
    <property type="entry name" value="PurM-like, N-terminal domain"/>
    <property type="match status" value="1"/>
</dbReference>
<dbReference type="GO" id="GO:0009228">
    <property type="term" value="P:thiamine biosynthetic process"/>
    <property type="evidence" value="ECO:0007669"/>
    <property type="project" value="UniProtKB-KW"/>
</dbReference>
<feature type="binding site" evidence="2">
    <location>
        <position position="290"/>
    </location>
    <ligand>
        <name>substrate</name>
    </ligand>
</feature>
<dbReference type="NCBIfam" id="TIGR01379">
    <property type="entry name" value="thiL"/>
    <property type="match status" value="1"/>
</dbReference>
<dbReference type="Proteomes" id="UP000808337">
    <property type="component" value="Unassembled WGS sequence"/>
</dbReference>
<dbReference type="AlphaFoldDB" id="A0A9D7SV43"/>
<keyword evidence="2 5" id="KW-0418">Kinase</keyword>
<dbReference type="GO" id="GO:0000287">
    <property type="term" value="F:magnesium ion binding"/>
    <property type="evidence" value="ECO:0007669"/>
    <property type="project" value="UniProtKB-UniRule"/>
</dbReference>
<evidence type="ECO:0000313" key="5">
    <source>
        <dbReference type="EMBL" id="MBK9982724.1"/>
    </source>
</evidence>
<dbReference type="InterPro" id="IPR036676">
    <property type="entry name" value="PurM-like_C_sf"/>
</dbReference>
<feature type="binding site" evidence="2">
    <location>
        <position position="134"/>
    </location>
    <ligand>
        <name>Mg(2+)</name>
        <dbReference type="ChEBI" id="CHEBI:18420"/>
        <label>1</label>
    </ligand>
</feature>
<feature type="binding site" evidence="2">
    <location>
        <position position="86"/>
    </location>
    <ligand>
        <name>Mg(2+)</name>
        <dbReference type="ChEBI" id="CHEBI:18420"/>
        <label>4</label>
    </ligand>
</feature>
<evidence type="ECO:0000256" key="2">
    <source>
        <dbReference type="HAMAP-Rule" id="MF_02128"/>
    </source>
</evidence>
<dbReference type="GO" id="GO:0005524">
    <property type="term" value="F:ATP binding"/>
    <property type="evidence" value="ECO:0007669"/>
    <property type="project" value="UniProtKB-UniRule"/>
</dbReference>
<keyword evidence="2" id="KW-0547">Nucleotide-binding</keyword>
<comment type="function">
    <text evidence="2">Catalyzes the ATP-dependent phosphorylation of thiamine-monophosphate (TMP) to form thiamine-pyrophosphate (TPP), the active form of vitamin B1.</text>
</comment>
<evidence type="ECO:0000256" key="1">
    <source>
        <dbReference type="ARBA" id="ARBA00022977"/>
    </source>
</evidence>
<proteinExistence type="inferred from homology"/>
<dbReference type="InterPro" id="IPR010918">
    <property type="entry name" value="PurM-like_C_dom"/>
</dbReference>
<dbReference type="PANTHER" id="PTHR30270:SF0">
    <property type="entry name" value="THIAMINE-MONOPHOSPHATE KINASE"/>
    <property type="match status" value="1"/>
</dbReference>
<dbReference type="SUPFAM" id="SSF56042">
    <property type="entry name" value="PurM C-terminal domain-like"/>
    <property type="match status" value="1"/>
</dbReference>
<feature type="binding site" evidence="2">
    <location>
        <position position="116"/>
    </location>
    <ligand>
        <name>ATP</name>
        <dbReference type="ChEBI" id="CHEBI:30616"/>
    </ligand>
</feature>
<feature type="binding site" evidence="2">
    <location>
        <position position="57"/>
    </location>
    <ligand>
        <name>Mg(2+)</name>
        <dbReference type="ChEBI" id="CHEBI:18420"/>
        <label>1</label>
    </ligand>
</feature>